<dbReference type="PROSITE" id="PS50076">
    <property type="entry name" value="DNAJ_2"/>
    <property type="match status" value="1"/>
</dbReference>
<dbReference type="EMBL" id="JAANXD010000095">
    <property type="protein sequence ID" value="MBS1259465.1"/>
    <property type="molecule type" value="Genomic_DNA"/>
</dbReference>
<reference evidence="3" key="1">
    <citation type="journal article" date="2021" name="ISME J.">
        <title>Fine-scale metabolic discontinuity in a stratified prokaryote microbiome of a Red Sea deep halocline.</title>
        <authorList>
            <person name="Michoud G."/>
            <person name="Ngugi D.K."/>
            <person name="Barozzi A."/>
            <person name="Merlino G."/>
            <person name="Calleja M.L."/>
            <person name="Delgado-Huertas A."/>
            <person name="Moran X.A.G."/>
            <person name="Daffonchio D."/>
        </authorList>
    </citation>
    <scope>NUCLEOTIDE SEQUENCE</scope>
    <source>
        <strain evidence="3">SuakinDeep_MAG55_1</strain>
    </source>
</reference>
<feature type="domain" description="J" evidence="2">
    <location>
        <begin position="13"/>
        <end position="82"/>
    </location>
</feature>
<proteinExistence type="predicted"/>
<organism evidence="3 4">
    <name type="scientific">Candidatus Scalindua arabica</name>
    <dbReference type="NCBI Taxonomy" id="1127984"/>
    <lineage>
        <taxon>Bacteria</taxon>
        <taxon>Pseudomonadati</taxon>
        <taxon>Planctomycetota</taxon>
        <taxon>Candidatus Brocadiia</taxon>
        <taxon>Candidatus Brocadiales</taxon>
        <taxon>Candidatus Scalinduaceae</taxon>
        <taxon>Candidatus Scalindua</taxon>
    </lineage>
</organism>
<dbReference type="Proteomes" id="UP000722750">
    <property type="component" value="Unassembled WGS sequence"/>
</dbReference>
<evidence type="ECO:0000256" key="1">
    <source>
        <dbReference type="SAM" id="MobiDB-lite"/>
    </source>
</evidence>
<evidence type="ECO:0000313" key="4">
    <source>
        <dbReference type="Proteomes" id="UP000722750"/>
    </source>
</evidence>
<gene>
    <name evidence="3" type="ORF">MAG551_02537</name>
</gene>
<feature type="compositionally biased region" description="Polar residues" evidence="1">
    <location>
        <begin position="100"/>
        <end position="123"/>
    </location>
</feature>
<dbReference type="InterPro" id="IPR036869">
    <property type="entry name" value="J_dom_sf"/>
</dbReference>
<dbReference type="InterPro" id="IPR001623">
    <property type="entry name" value="DnaJ_domain"/>
</dbReference>
<dbReference type="SMART" id="SM00271">
    <property type="entry name" value="DnaJ"/>
    <property type="match status" value="1"/>
</dbReference>
<accession>A0A941W7N2</accession>
<sequence length="278" mass="32583">MAYTITRTNLINDCYLLFGPEIFNCVDFLRGLSPTELKSAYRKKAFETHPDRARTLGENRDTMDDRFKAVITAYERLSSVVQGGIVHILRNEAPRKENTTRPNRYTQTRQKSASGFSYTGNVRNNKHTQMTKKSPSDRFYSGNVPRRELLIGQFLYYSGLISWKTLFDAVYWQRKRRPVIGKIALDWGILTSEDIKKILTERNYKEQFGDYALRNGFITHFEHLAIVGRQKKLQPPIGEYFIKQGILAHMELKRMIERLKTHNRNVIKRAKGLFNYKF</sequence>
<evidence type="ECO:0000259" key="2">
    <source>
        <dbReference type="PROSITE" id="PS50076"/>
    </source>
</evidence>
<dbReference type="Gene3D" id="1.10.287.110">
    <property type="entry name" value="DnaJ domain"/>
    <property type="match status" value="1"/>
</dbReference>
<dbReference type="PRINTS" id="PR00625">
    <property type="entry name" value="JDOMAIN"/>
</dbReference>
<protein>
    <recommendedName>
        <fullName evidence="2">J domain-containing protein</fullName>
    </recommendedName>
</protein>
<evidence type="ECO:0000313" key="3">
    <source>
        <dbReference type="EMBL" id="MBS1259465.1"/>
    </source>
</evidence>
<comment type="caution">
    <text evidence="3">The sequence shown here is derived from an EMBL/GenBank/DDBJ whole genome shotgun (WGS) entry which is preliminary data.</text>
</comment>
<feature type="region of interest" description="Disordered" evidence="1">
    <location>
        <begin position="95"/>
        <end position="138"/>
    </location>
</feature>
<dbReference type="AlphaFoldDB" id="A0A941W7N2"/>
<dbReference type="SUPFAM" id="SSF46565">
    <property type="entry name" value="Chaperone J-domain"/>
    <property type="match status" value="1"/>
</dbReference>
<name>A0A941W7N2_9BACT</name>
<dbReference type="Pfam" id="PF00226">
    <property type="entry name" value="DnaJ"/>
    <property type="match status" value="1"/>
</dbReference>
<dbReference type="CDD" id="cd06257">
    <property type="entry name" value="DnaJ"/>
    <property type="match status" value="1"/>
</dbReference>